<proteinExistence type="predicted"/>
<sequence length="350" mass="39840">MQLIEGPDGKTYVVDAGTMDGVTMGHPCCSVEGICRIDLETPKERFCPAHSDRKEKCFVVGCALPPDKANKSLACCTVAHQERELEVQHRTHKGMHELLTQYLRRPRMEGEEGGAVSTTESRPTEEPTNATASDGVELNVGTLFQAHNLLGKIIGRLNRKWTHNEQLFVRPCGVIVSRCTFYHAESLTASKDFLKVTFPTSRYPNCLPSYIFYDNNCSLLHHLWTQRDTYFNKTGMVVETWHAQSHKETDEFCCRWCLPSRFPELMKPGKKGGKEWRFNASAAEQANGWFGGYHPIVHEMPRLWYNFYLDEMILMRNRQTVAKLEERGHSPLLVLEHVLQGEPVLMPGGN</sequence>
<dbReference type="InterPro" id="IPR040898">
    <property type="entry name" value="CxC6"/>
</dbReference>
<comment type="caution">
    <text evidence="3">The sequence shown here is derived from an EMBL/GenBank/DDBJ whole genome shotgun (WGS) entry which is preliminary data.</text>
</comment>
<evidence type="ECO:0000313" key="4">
    <source>
        <dbReference type="Proteomes" id="UP001175211"/>
    </source>
</evidence>
<protein>
    <recommendedName>
        <fullName evidence="2">CxC6 like cysteine cluster associated with KDZ domain-containing protein</fullName>
    </recommendedName>
</protein>
<dbReference type="RefSeq" id="XP_060327371.1">
    <property type="nucleotide sequence ID" value="XM_060477914.1"/>
</dbReference>
<organism evidence="3 4">
    <name type="scientific">Armillaria tabescens</name>
    <name type="common">Ringless honey mushroom</name>
    <name type="synonym">Agaricus tabescens</name>
    <dbReference type="NCBI Taxonomy" id="1929756"/>
    <lineage>
        <taxon>Eukaryota</taxon>
        <taxon>Fungi</taxon>
        <taxon>Dikarya</taxon>
        <taxon>Basidiomycota</taxon>
        <taxon>Agaricomycotina</taxon>
        <taxon>Agaricomycetes</taxon>
        <taxon>Agaricomycetidae</taxon>
        <taxon>Agaricales</taxon>
        <taxon>Marasmiineae</taxon>
        <taxon>Physalacriaceae</taxon>
        <taxon>Desarmillaria</taxon>
    </lineage>
</organism>
<dbReference type="AlphaFoldDB" id="A0AA39MYG2"/>
<dbReference type="Proteomes" id="UP001175211">
    <property type="component" value="Unassembled WGS sequence"/>
</dbReference>
<feature type="domain" description="CxC6 like cysteine cluster associated with KDZ" evidence="2">
    <location>
        <begin position="19"/>
        <end position="83"/>
    </location>
</feature>
<name>A0AA39MYG2_ARMTA</name>
<feature type="region of interest" description="Disordered" evidence="1">
    <location>
        <begin position="108"/>
        <end position="133"/>
    </location>
</feature>
<reference evidence="3" key="1">
    <citation type="submission" date="2023-06" db="EMBL/GenBank/DDBJ databases">
        <authorList>
            <consortium name="Lawrence Berkeley National Laboratory"/>
            <person name="Ahrendt S."/>
            <person name="Sahu N."/>
            <person name="Indic B."/>
            <person name="Wong-Bajracharya J."/>
            <person name="Merenyi Z."/>
            <person name="Ke H.-M."/>
            <person name="Monk M."/>
            <person name="Kocsube S."/>
            <person name="Drula E."/>
            <person name="Lipzen A."/>
            <person name="Balint B."/>
            <person name="Henrissat B."/>
            <person name="Andreopoulos B."/>
            <person name="Martin F.M."/>
            <person name="Harder C.B."/>
            <person name="Rigling D."/>
            <person name="Ford K.L."/>
            <person name="Foster G.D."/>
            <person name="Pangilinan J."/>
            <person name="Papanicolaou A."/>
            <person name="Barry K."/>
            <person name="LaButti K."/>
            <person name="Viragh M."/>
            <person name="Koriabine M."/>
            <person name="Yan M."/>
            <person name="Riley R."/>
            <person name="Champramary S."/>
            <person name="Plett K.L."/>
            <person name="Tsai I.J."/>
            <person name="Slot J."/>
            <person name="Sipos G."/>
            <person name="Plett J."/>
            <person name="Nagy L.G."/>
            <person name="Grigoriev I.V."/>
        </authorList>
    </citation>
    <scope>NUCLEOTIDE SEQUENCE</scope>
    <source>
        <strain evidence="3">CCBAS 213</strain>
    </source>
</reference>
<keyword evidence="4" id="KW-1185">Reference proteome</keyword>
<evidence type="ECO:0000256" key="1">
    <source>
        <dbReference type="SAM" id="MobiDB-lite"/>
    </source>
</evidence>
<gene>
    <name evidence="3" type="ORF">EV420DRAFT_1646421</name>
</gene>
<dbReference type="EMBL" id="JAUEPS010000035">
    <property type="protein sequence ID" value="KAK0450500.1"/>
    <property type="molecule type" value="Genomic_DNA"/>
</dbReference>
<dbReference type="Pfam" id="PF18721">
    <property type="entry name" value="CxC6"/>
    <property type="match status" value="1"/>
</dbReference>
<dbReference type="GeneID" id="85361462"/>
<evidence type="ECO:0000313" key="3">
    <source>
        <dbReference type="EMBL" id="KAK0450500.1"/>
    </source>
</evidence>
<accession>A0AA39MYG2</accession>
<evidence type="ECO:0000259" key="2">
    <source>
        <dbReference type="Pfam" id="PF18721"/>
    </source>
</evidence>